<sequence>MKLPLIYLMLICSVGACAPPLQYEPDPLNDKPLKIITGGVGSIVADSATTLPVTIQAPGLRAKNVVSITLTTDWGVWPNRSQTITLNGHYEGTEDYFVAETYLLPGRTVQPFTLSAMANERRTEQVLTPVARLPDVIRLVPDSFILKRRVGNGTTVRAFPSATVGYPSYGFRFVFRANADVVFLPEQLDFSPNRALRTRLVLPNINQTQDTLAISGTLAGATGTPVIIPAKIALRR</sequence>
<protein>
    <recommendedName>
        <fullName evidence="4">DUF4249 family protein</fullName>
    </recommendedName>
</protein>
<dbReference type="AlphaFoldDB" id="A0A5R8WJX4"/>
<feature type="signal peptide" evidence="1">
    <location>
        <begin position="1"/>
        <end position="18"/>
    </location>
</feature>
<reference evidence="2 3" key="1">
    <citation type="submission" date="2019-05" db="EMBL/GenBank/DDBJ databases">
        <title>Hymenobacter edaphi sp. nov., isolated from abandoned arsenic-contaminated farmland soil.</title>
        <authorList>
            <person name="Nie L."/>
        </authorList>
    </citation>
    <scope>NUCLEOTIDE SEQUENCE [LARGE SCALE GENOMIC DNA]</scope>
    <source>
        <strain evidence="2 3">1-3-3-8</strain>
    </source>
</reference>
<evidence type="ECO:0008006" key="4">
    <source>
        <dbReference type="Google" id="ProtNLM"/>
    </source>
</evidence>
<keyword evidence="1" id="KW-0732">Signal</keyword>
<proteinExistence type="predicted"/>
<dbReference type="Proteomes" id="UP000305517">
    <property type="component" value="Unassembled WGS sequence"/>
</dbReference>
<comment type="caution">
    <text evidence="2">The sequence shown here is derived from an EMBL/GenBank/DDBJ whole genome shotgun (WGS) entry which is preliminary data.</text>
</comment>
<dbReference type="RefSeq" id="WP_138081344.1">
    <property type="nucleotide sequence ID" value="NZ_VAJM01000015.1"/>
</dbReference>
<name>A0A5R8WJX4_9BACT</name>
<evidence type="ECO:0000256" key="1">
    <source>
        <dbReference type="SAM" id="SignalP"/>
    </source>
</evidence>
<organism evidence="2 3">
    <name type="scientific">Hymenobacter jeollabukensis</name>
    <dbReference type="NCBI Taxonomy" id="2025313"/>
    <lineage>
        <taxon>Bacteria</taxon>
        <taxon>Pseudomonadati</taxon>
        <taxon>Bacteroidota</taxon>
        <taxon>Cytophagia</taxon>
        <taxon>Cytophagales</taxon>
        <taxon>Hymenobacteraceae</taxon>
        <taxon>Hymenobacter</taxon>
    </lineage>
</organism>
<dbReference type="EMBL" id="VAJM01000015">
    <property type="protein sequence ID" value="TLM88990.1"/>
    <property type="molecule type" value="Genomic_DNA"/>
</dbReference>
<feature type="chain" id="PRO_5024393074" description="DUF4249 family protein" evidence="1">
    <location>
        <begin position="19"/>
        <end position="236"/>
    </location>
</feature>
<dbReference type="PROSITE" id="PS51257">
    <property type="entry name" value="PROKAR_LIPOPROTEIN"/>
    <property type="match status" value="1"/>
</dbReference>
<evidence type="ECO:0000313" key="3">
    <source>
        <dbReference type="Proteomes" id="UP000305517"/>
    </source>
</evidence>
<gene>
    <name evidence="2" type="ORF">FDY95_22680</name>
</gene>
<keyword evidence="3" id="KW-1185">Reference proteome</keyword>
<evidence type="ECO:0000313" key="2">
    <source>
        <dbReference type="EMBL" id="TLM88990.1"/>
    </source>
</evidence>
<accession>A0A5R8WJX4</accession>